<dbReference type="RefSeq" id="WP_173065182.1">
    <property type="nucleotide sequence ID" value="NZ_AP022853.1"/>
</dbReference>
<feature type="domain" description="Inner membrane protein YgaP-like transmembrane" evidence="2">
    <location>
        <begin position="1"/>
        <end position="65"/>
    </location>
</feature>
<evidence type="ECO:0000256" key="1">
    <source>
        <dbReference type="SAM" id="Phobius"/>
    </source>
</evidence>
<feature type="transmembrane region" description="Helical" evidence="1">
    <location>
        <begin position="12"/>
        <end position="29"/>
    </location>
</feature>
<organism evidence="3 4">
    <name type="scientific">Sulfurimicrobium lacus</name>
    <dbReference type="NCBI Taxonomy" id="2715678"/>
    <lineage>
        <taxon>Bacteria</taxon>
        <taxon>Pseudomonadati</taxon>
        <taxon>Pseudomonadota</taxon>
        <taxon>Betaproteobacteria</taxon>
        <taxon>Nitrosomonadales</taxon>
        <taxon>Sulfuricellaceae</taxon>
        <taxon>Sulfurimicrobium</taxon>
    </lineage>
</organism>
<keyword evidence="4" id="KW-1185">Reference proteome</keyword>
<keyword evidence="1" id="KW-0472">Membrane</keyword>
<name>A0A6F8VFE6_9PROT</name>
<dbReference type="EMBL" id="AP022853">
    <property type="protein sequence ID" value="BCB27485.1"/>
    <property type="molecule type" value="Genomic_DNA"/>
</dbReference>
<sequence>MKCNVGGMDRTGRIVLGIVLLVVGLLAPIDTMWRIVALVIAAIALVTAIVRFCPANAIFGINTCEGESKK</sequence>
<evidence type="ECO:0000313" key="4">
    <source>
        <dbReference type="Proteomes" id="UP000502260"/>
    </source>
</evidence>
<keyword evidence="1" id="KW-0812">Transmembrane</keyword>
<evidence type="ECO:0000259" key="2">
    <source>
        <dbReference type="Pfam" id="PF11127"/>
    </source>
</evidence>
<dbReference type="KEGG" id="slac:SKTS_23710"/>
<dbReference type="Pfam" id="PF11127">
    <property type="entry name" value="YgaP-like_TM"/>
    <property type="match status" value="1"/>
</dbReference>
<reference evidence="4" key="1">
    <citation type="submission" date="2020-03" db="EMBL/GenBank/DDBJ databases">
        <title>Complete genome sequence of sulfur-oxidizing bacterium skT11.</title>
        <authorList>
            <person name="Kanda M."/>
            <person name="Kojima H."/>
            <person name="Fukui M."/>
        </authorList>
    </citation>
    <scope>NUCLEOTIDE SEQUENCE [LARGE SCALE GENOMIC DNA]</scope>
    <source>
        <strain evidence="4">skT11</strain>
    </source>
</reference>
<dbReference type="InterPro" id="IPR021309">
    <property type="entry name" value="YgaP-like_TM"/>
</dbReference>
<feature type="transmembrane region" description="Helical" evidence="1">
    <location>
        <begin position="35"/>
        <end position="53"/>
    </location>
</feature>
<gene>
    <name evidence="3" type="ORF">SKTS_23710</name>
</gene>
<accession>A0A6F8VFE6</accession>
<dbReference type="AlphaFoldDB" id="A0A6F8VFE6"/>
<proteinExistence type="predicted"/>
<keyword evidence="1" id="KW-1133">Transmembrane helix</keyword>
<dbReference type="Proteomes" id="UP000502260">
    <property type="component" value="Chromosome"/>
</dbReference>
<evidence type="ECO:0000313" key="3">
    <source>
        <dbReference type="EMBL" id="BCB27485.1"/>
    </source>
</evidence>
<protein>
    <recommendedName>
        <fullName evidence="2">Inner membrane protein YgaP-like transmembrane domain-containing protein</fullName>
    </recommendedName>
</protein>